<dbReference type="RefSeq" id="XP_013431108.1">
    <property type="nucleotide sequence ID" value="XM_013575654.1"/>
</dbReference>
<reference evidence="2 3" key="1">
    <citation type="journal article" date="2014" name="BMC Genomics">
        <title>Genome sequencing of four Aureobasidium pullulans varieties: biotechnological potential, stress tolerance, and description of new species.</title>
        <authorList>
            <person name="Gostin Ar C."/>
            <person name="Ohm R.A."/>
            <person name="Kogej T."/>
            <person name="Sonjak S."/>
            <person name="Turk M."/>
            <person name="Zajc J."/>
            <person name="Zalar P."/>
            <person name="Grube M."/>
            <person name="Sun H."/>
            <person name="Han J."/>
            <person name="Sharma A."/>
            <person name="Chiniquy J."/>
            <person name="Ngan C.Y."/>
            <person name="Lipzen A."/>
            <person name="Barry K."/>
            <person name="Grigoriev I.V."/>
            <person name="Gunde-Cimerman N."/>
        </authorList>
    </citation>
    <scope>NUCLEOTIDE SEQUENCE [LARGE SCALE GENOMIC DNA]</scope>
    <source>
        <strain evidence="2 3">CBS 147.97</strain>
    </source>
</reference>
<keyword evidence="3" id="KW-1185">Reference proteome</keyword>
<dbReference type="EMBL" id="KL584703">
    <property type="protein sequence ID" value="KEQ77223.1"/>
    <property type="molecule type" value="Genomic_DNA"/>
</dbReference>
<sequence>MDALPLELKQRICSFLTPKDLKPLRLTSQIFTTAAERYFINRFFLFNYPDSILALGEIVEHEVFSKYLTAIVCDTSTLKVYPSYEDCRPAPPPPSWDDYCPETLLLNDTESYAPTTGQVVQRAQQEYQVAFKDWEAKIRNKEARRDWYQAVVYKNPGEAHHLRVTSTLRKAFEKCPQLRNLVLSSHHTSIVEQRRFDMLGMVAHGIRDMPCWFGYLIKISGSLLQLNPLTLLCTGFEGQPADQSDLALPNLKHLRINYLSSELLYGNESTNCALILRGAKSLETLSLALPEHEITDIIESLRSDYLRVCLLRFRRIQGSTLAEVLLHHAPSLQRLGLSHGSAFDGWLPVFKYVAGRLPALRRVQLQHLKENSYANMTPESAQKAGRFIVFGGSVPVLQFKRGYGGADFWSKSDREIDDDGPQQSEPSPGLWQDYESMAVEGWDGDSWLQAYEDRALSTAISQRRLDGGRPEEGPAS</sequence>
<dbReference type="InterPro" id="IPR032675">
    <property type="entry name" value="LRR_dom_sf"/>
</dbReference>
<proteinExistence type="predicted"/>
<accession>A0A074WVM7</accession>
<dbReference type="AlphaFoldDB" id="A0A074WVM7"/>
<evidence type="ECO:0000313" key="3">
    <source>
        <dbReference type="Proteomes" id="UP000027730"/>
    </source>
</evidence>
<dbReference type="SUPFAM" id="SSF52047">
    <property type="entry name" value="RNI-like"/>
    <property type="match status" value="1"/>
</dbReference>
<dbReference type="Gene3D" id="3.80.10.10">
    <property type="entry name" value="Ribonuclease Inhibitor"/>
    <property type="match status" value="1"/>
</dbReference>
<dbReference type="Proteomes" id="UP000027730">
    <property type="component" value="Unassembled WGS sequence"/>
</dbReference>
<dbReference type="InterPro" id="IPR036047">
    <property type="entry name" value="F-box-like_dom_sf"/>
</dbReference>
<evidence type="ECO:0008006" key="4">
    <source>
        <dbReference type="Google" id="ProtNLM"/>
    </source>
</evidence>
<dbReference type="GeneID" id="25413096"/>
<dbReference type="OrthoDB" id="3892448at2759"/>
<gene>
    <name evidence="2" type="ORF">M436DRAFT_60986</name>
</gene>
<dbReference type="HOGENOM" id="CLU_621087_0_0_1"/>
<organism evidence="2 3">
    <name type="scientific">Aureobasidium namibiae CBS 147.97</name>
    <dbReference type="NCBI Taxonomy" id="1043004"/>
    <lineage>
        <taxon>Eukaryota</taxon>
        <taxon>Fungi</taxon>
        <taxon>Dikarya</taxon>
        <taxon>Ascomycota</taxon>
        <taxon>Pezizomycotina</taxon>
        <taxon>Dothideomycetes</taxon>
        <taxon>Dothideomycetidae</taxon>
        <taxon>Dothideales</taxon>
        <taxon>Saccotheciaceae</taxon>
        <taxon>Aureobasidium</taxon>
    </lineage>
</organism>
<evidence type="ECO:0000313" key="2">
    <source>
        <dbReference type="EMBL" id="KEQ77223.1"/>
    </source>
</evidence>
<dbReference type="SUPFAM" id="SSF81383">
    <property type="entry name" value="F-box domain"/>
    <property type="match status" value="1"/>
</dbReference>
<feature type="region of interest" description="Disordered" evidence="1">
    <location>
        <begin position="410"/>
        <end position="435"/>
    </location>
</feature>
<name>A0A074WVM7_9PEZI</name>
<protein>
    <recommendedName>
        <fullName evidence="4">F-box domain-containing protein</fullName>
    </recommendedName>
</protein>
<dbReference type="STRING" id="1043004.A0A074WVM7"/>
<evidence type="ECO:0000256" key="1">
    <source>
        <dbReference type="SAM" id="MobiDB-lite"/>
    </source>
</evidence>